<dbReference type="EMBL" id="LR796921">
    <property type="protein sequence ID" value="CAB4173967.1"/>
    <property type="molecule type" value="Genomic_DNA"/>
</dbReference>
<accession>A0A6J5S744</accession>
<reference evidence="3" key="1">
    <citation type="submission" date="2020-05" db="EMBL/GenBank/DDBJ databases">
        <authorList>
            <person name="Chiriac C."/>
            <person name="Salcher M."/>
            <person name="Ghai R."/>
            <person name="Kavagutti S V."/>
        </authorList>
    </citation>
    <scope>NUCLEOTIDE SEQUENCE</scope>
</reference>
<evidence type="ECO:0008006" key="4">
    <source>
        <dbReference type="Google" id="ProtNLM"/>
    </source>
</evidence>
<sequence length="105" mass="11921">MPTKKIVDPNKTGDGQIRSALRLMFLRSRERSAAIRRDKSTCQVCSAKGSAAKGRKVKLEVHHTAEGDINWERIFEVIRQELLCTPEGMVTLCKPCHKKTHHPEK</sequence>
<evidence type="ECO:0000313" key="3">
    <source>
        <dbReference type="EMBL" id="CAB4204387.1"/>
    </source>
</evidence>
<dbReference type="EMBL" id="LR797086">
    <property type="protein sequence ID" value="CAB4186138.1"/>
    <property type="molecule type" value="Genomic_DNA"/>
</dbReference>
<protein>
    <recommendedName>
        <fullName evidence="4">HNHc domain containing protein</fullName>
    </recommendedName>
</protein>
<evidence type="ECO:0000313" key="2">
    <source>
        <dbReference type="EMBL" id="CAB4186138.1"/>
    </source>
</evidence>
<name>A0A6J5S744_9CAUD</name>
<dbReference type="EMBL" id="LR797345">
    <property type="protein sequence ID" value="CAB4204387.1"/>
    <property type="molecule type" value="Genomic_DNA"/>
</dbReference>
<gene>
    <name evidence="2" type="ORF">UFOVP1138_10</name>
    <name evidence="3" type="ORF">UFOVP1394_7</name>
    <name evidence="1" type="ORF">UFOVP975_21</name>
</gene>
<proteinExistence type="predicted"/>
<organism evidence="3">
    <name type="scientific">uncultured Caudovirales phage</name>
    <dbReference type="NCBI Taxonomy" id="2100421"/>
    <lineage>
        <taxon>Viruses</taxon>
        <taxon>Duplodnaviria</taxon>
        <taxon>Heunggongvirae</taxon>
        <taxon>Uroviricota</taxon>
        <taxon>Caudoviricetes</taxon>
        <taxon>Peduoviridae</taxon>
        <taxon>Maltschvirus</taxon>
        <taxon>Maltschvirus maltsch</taxon>
    </lineage>
</organism>
<evidence type="ECO:0000313" key="1">
    <source>
        <dbReference type="EMBL" id="CAB4173967.1"/>
    </source>
</evidence>